<comment type="catalytic activity">
    <reaction evidence="2">
        <text>1D-myo-inositol 1,3,4,5,6-pentakisphosphate + ATP = 1D-myo-inositol hexakisphosphate + ADP + H(+)</text>
        <dbReference type="Rhea" id="RHEA:20313"/>
        <dbReference type="ChEBI" id="CHEBI:15378"/>
        <dbReference type="ChEBI" id="CHEBI:30616"/>
        <dbReference type="ChEBI" id="CHEBI:57733"/>
        <dbReference type="ChEBI" id="CHEBI:58130"/>
        <dbReference type="ChEBI" id="CHEBI:456216"/>
        <dbReference type="EC" id="2.7.1.158"/>
    </reaction>
</comment>
<evidence type="ECO:0000313" key="4">
    <source>
        <dbReference type="EMBL" id="KOX81095.1"/>
    </source>
</evidence>
<evidence type="ECO:0000313" key="5">
    <source>
        <dbReference type="Proteomes" id="UP000053105"/>
    </source>
</evidence>
<sequence>MTMSTTITAYTARIARASAAAEDASTAKFDSVNNRRRTPITDRATHVQRQPQFVRLVAGGIVPGYQGTERDIAYSGLRDLHRSIFTRLNQLLASNLSGIRLGSDRIDEITFRRLIRLIALDSSYISPTHIDMRTFRDVFFLRTLNLRNNTINRIDSNAFLPLYNLHTLEPSKNRLHQLGMQLFNGPFVLNRKHACGDSWENEFKARTPSSGHRRSSCERLEHHQIDDDLFGSDHNDAGGFLAANYGKQQQQDKSDNEILGSSDSIEIIQTPHLLNQTSHVNYVTAEMVHIQNSFSGFDSKKLKFQADKTLWSLLLDGERRSRNISEQNDSGIYTVISSENTNLYDESPEEKRTFATKNQQERHCLNDEDALENASHSCSNLSSPKRKSLTTSDSSDKDRRMQINEGNPVATSTLSSESMITSVKSFGDDSTTLPKCSLPLSTLFIEDCVYRGEGNANVVIALPQERKVIRFRKSLPHDVSSDSGKQRIEQEVKYVKFVALYFLGQYTQIPEILRYDAKDITKLSEAIRSLRSVPQEQTTGPVAAVSSGRGQQRGYDRGQATIERRRETSPRQPLQEGRLHNQGSESKILRWSPE</sequence>
<accession>A0A0M9ABE8</accession>
<keyword evidence="2" id="KW-0418">Kinase</keyword>
<dbReference type="InterPro" id="IPR009286">
    <property type="entry name" value="Ins_P5_2-kin"/>
</dbReference>
<protein>
    <recommendedName>
        <fullName evidence="2">Inositol-pentakisphosphate 2-kinase</fullName>
        <ecNumber evidence="2">2.7.1.158</ecNumber>
    </recommendedName>
</protein>
<feature type="region of interest" description="Disordered" evidence="3">
    <location>
        <begin position="532"/>
        <end position="594"/>
    </location>
</feature>
<dbReference type="EMBL" id="KQ435692">
    <property type="protein sequence ID" value="KOX81095.1"/>
    <property type="molecule type" value="Genomic_DNA"/>
</dbReference>
<evidence type="ECO:0000256" key="3">
    <source>
        <dbReference type="SAM" id="MobiDB-lite"/>
    </source>
</evidence>
<dbReference type="EC" id="2.7.1.158" evidence="2"/>
<dbReference type="GO" id="GO:0005524">
    <property type="term" value="F:ATP binding"/>
    <property type="evidence" value="ECO:0007669"/>
    <property type="project" value="UniProtKB-KW"/>
</dbReference>
<dbReference type="Gene3D" id="3.30.200.110">
    <property type="entry name" value="Inositol-pentakisphosphate 2-kinase, N-lobe"/>
    <property type="match status" value="1"/>
</dbReference>
<dbReference type="InterPro" id="IPR001611">
    <property type="entry name" value="Leu-rich_rpt"/>
</dbReference>
<dbReference type="Gene3D" id="3.80.10.10">
    <property type="entry name" value="Ribonuclease Inhibitor"/>
    <property type="match status" value="1"/>
</dbReference>
<name>A0A0M9ABE8_9HYME</name>
<evidence type="ECO:0000256" key="1">
    <source>
        <dbReference type="ARBA" id="ARBA00007229"/>
    </source>
</evidence>
<feature type="compositionally biased region" description="Low complexity" evidence="3">
    <location>
        <begin position="548"/>
        <end position="559"/>
    </location>
</feature>
<proteinExistence type="inferred from homology"/>
<keyword evidence="2" id="KW-0547">Nucleotide-binding</keyword>
<comment type="function">
    <text evidence="2">Phosphorylates Ins(1,3,4,5,6)P5 at position 2 to form Ins(1,2,3,4,5,6)P6 (InsP6 or phytate).</text>
</comment>
<keyword evidence="2" id="KW-0808">Transferase</keyword>
<feature type="region of interest" description="Disordered" evidence="3">
    <location>
        <begin position="26"/>
        <end position="45"/>
    </location>
</feature>
<keyword evidence="2" id="KW-0067">ATP-binding</keyword>
<reference evidence="4 5" key="1">
    <citation type="submission" date="2015-07" db="EMBL/GenBank/DDBJ databases">
        <title>The genome of Melipona quadrifasciata.</title>
        <authorList>
            <person name="Pan H."/>
            <person name="Kapheim K."/>
        </authorList>
    </citation>
    <scope>NUCLEOTIDE SEQUENCE [LARGE SCALE GENOMIC DNA]</scope>
    <source>
        <strain evidence="4">0111107301</strain>
        <tissue evidence="4">Whole body</tissue>
    </source>
</reference>
<dbReference type="AlphaFoldDB" id="A0A0M9ABE8"/>
<dbReference type="GO" id="GO:0035299">
    <property type="term" value="F:inositol-1,3,4,5,6-pentakisphosphate 2-kinase activity"/>
    <property type="evidence" value="ECO:0007669"/>
    <property type="project" value="UniProtKB-EC"/>
</dbReference>
<dbReference type="InterPro" id="IPR043001">
    <property type="entry name" value="IP5_2-K_N_lobe"/>
</dbReference>
<dbReference type="STRING" id="166423.A0A0M9ABE8"/>
<feature type="region of interest" description="Disordered" evidence="3">
    <location>
        <begin position="375"/>
        <end position="415"/>
    </location>
</feature>
<dbReference type="SUPFAM" id="SSF52058">
    <property type="entry name" value="L domain-like"/>
    <property type="match status" value="1"/>
</dbReference>
<dbReference type="InterPro" id="IPR032675">
    <property type="entry name" value="LRR_dom_sf"/>
</dbReference>
<dbReference type="Proteomes" id="UP000053105">
    <property type="component" value="Unassembled WGS sequence"/>
</dbReference>
<keyword evidence="5" id="KW-1185">Reference proteome</keyword>
<evidence type="ECO:0000256" key="2">
    <source>
        <dbReference type="RuleBase" id="RU364126"/>
    </source>
</evidence>
<comment type="similarity">
    <text evidence="1">Belongs to the IPK1 type 2 family.</text>
</comment>
<dbReference type="Pfam" id="PF06090">
    <property type="entry name" value="Ins_P5_2-kin"/>
    <property type="match status" value="1"/>
</dbReference>
<dbReference type="OrthoDB" id="272370at2759"/>
<comment type="domain">
    <text evidence="2">The EXKPK motif is conserved in inositol-pentakisphosphate 2-kinases of both family 1 and 2.</text>
</comment>
<dbReference type="PROSITE" id="PS51450">
    <property type="entry name" value="LRR"/>
    <property type="match status" value="1"/>
</dbReference>
<organism evidence="4 5">
    <name type="scientific">Melipona quadrifasciata</name>
    <dbReference type="NCBI Taxonomy" id="166423"/>
    <lineage>
        <taxon>Eukaryota</taxon>
        <taxon>Metazoa</taxon>
        <taxon>Ecdysozoa</taxon>
        <taxon>Arthropoda</taxon>
        <taxon>Hexapoda</taxon>
        <taxon>Insecta</taxon>
        <taxon>Pterygota</taxon>
        <taxon>Neoptera</taxon>
        <taxon>Endopterygota</taxon>
        <taxon>Hymenoptera</taxon>
        <taxon>Apocrita</taxon>
        <taxon>Aculeata</taxon>
        <taxon>Apoidea</taxon>
        <taxon>Anthophila</taxon>
        <taxon>Apidae</taxon>
        <taxon>Melipona</taxon>
    </lineage>
</organism>
<gene>
    <name evidence="4" type="ORF">WN51_10020</name>
</gene>